<dbReference type="KEGG" id="ams:AMIS_14400"/>
<keyword evidence="2" id="KW-1185">Reference proteome</keyword>
<dbReference type="CDD" id="cd07819">
    <property type="entry name" value="SRPBCC_2"/>
    <property type="match status" value="1"/>
</dbReference>
<dbReference type="RefSeq" id="WP_014441557.1">
    <property type="nucleotide sequence ID" value="NC_017093.1"/>
</dbReference>
<dbReference type="STRING" id="512565.AMIS_14400"/>
<dbReference type="HOGENOM" id="CLU_128243_0_0_11"/>
<dbReference type="EMBL" id="AP012319">
    <property type="protein sequence ID" value="BAL86660.1"/>
    <property type="molecule type" value="Genomic_DNA"/>
</dbReference>
<dbReference type="Proteomes" id="UP000007882">
    <property type="component" value="Chromosome"/>
</dbReference>
<dbReference type="OrthoDB" id="5243015at2"/>
<dbReference type="AlphaFoldDB" id="I0H0X3"/>
<dbReference type="Gene3D" id="3.30.530.20">
    <property type="match status" value="1"/>
</dbReference>
<accession>I0H0X3</accession>
<evidence type="ECO:0000313" key="2">
    <source>
        <dbReference type="Proteomes" id="UP000007882"/>
    </source>
</evidence>
<dbReference type="eggNOG" id="COG2867">
    <property type="taxonomic scope" value="Bacteria"/>
</dbReference>
<organism evidence="1 2">
    <name type="scientific">Actinoplanes missouriensis (strain ATCC 14538 / DSM 43046 / CBS 188.64 / JCM 3121 / NBRC 102363 / NCIMB 12654 / NRRL B-3342 / UNCC 431)</name>
    <dbReference type="NCBI Taxonomy" id="512565"/>
    <lineage>
        <taxon>Bacteria</taxon>
        <taxon>Bacillati</taxon>
        <taxon>Actinomycetota</taxon>
        <taxon>Actinomycetes</taxon>
        <taxon>Micromonosporales</taxon>
        <taxon>Micromonosporaceae</taxon>
        <taxon>Actinoplanes</taxon>
    </lineage>
</organism>
<dbReference type="Pfam" id="PF10604">
    <property type="entry name" value="Polyketide_cyc2"/>
    <property type="match status" value="1"/>
</dbReference>
<sequence>MADTSTQTIQIHAPLARVAAVICDFPRYPEWAESIKKAEVVEEYEDGYAAQVRFQIDATVLTDEYTLEYAYADDLSRIEWHLVEPSKTQRSQDGSYDLVEGADGTTTVTYSLAVDLAIGMLGMFRRKAEKVIMDTALKELKRRVESSPAA</sequence>
<dbReference type="PANTHER" id="PTHR39683">
    <property type="entry name" value="CONSERVED PROTEIN TB16.3"/>
    <property type="match status" value="1"/>
</dbReference>
<dbReference type="InterPro" id="IPR019587">
    <property type="entry name" value="Polyketide_cyclase/dehydratase"/>
</dbReference>
<proteinExistence type="predicted"/>
<reference evidence="1 2" key="1">
    <citation type="submission" date="2012-02" db="EMBL/GenBank/DDBJ databases">
        <title>Complete genome sequence of Actinoplanes missouriensis 431 (= NBRC 102363).</title>
        <authorList>
            <person name="Ohnishi Y."/>
            <person name="Ishikawa J."/>
            <person name="Sekine M."/>
            <person name="Hosoyama A."/>
            <person name="Harada T."/>
            <person name="Narita H."/>
            <person name="Hata T."/>
            <person name="Konno Y."/>
            <person name="Tutikane K."/>
            <person name="Fujita N."/>
            <person name="Horinouchi S."/>
            <person name="Hayakawa M."/>
        </authorList>
    </citation>
    <scope>NUCLEOTIDE SEQUENCE [LARGE SCALE GENOMIC DNA]</scope>
    <source>
        <strain evidence="2">ATCC 14538 / DSM 43046 / CBS 188.64 / JCM 3121 / NBRC 102363 / NCIMB 12654 / NRRL B-3342 / UNCC 431</strain>
    </source>
</reference>
<protein>
    <submittedName>
        <fullName evidence="1">Putative cyclase/dehydrase</fullName>
    </submittedName>
</protein>
<name>I0H0X3_ACTM4</name>
<dbReference type="PANTHER" id="PTHR39683:SF4">
    <property type="entry name" value="COENZYME Q-BINDING PROTEIN COQ10 START DOMAIN-CONTAINING PROTEIN"/>
    <property type="match status" value="1"/>
</dbReference>
<gene>
    <name evidence="1" type="ordered locus">AMIS_14400</name>
</gene>
<dbReference type="PATRIC" id="fig|512565.3.peg.1447"/>
<dbReference type="SUPFAM" id="SSF55961">
    <property type="entry name" value="Bet v1-like"/>
    <property type="match status" value="1"/>
</dbReference>
<evidence type="ECO:0000313" key="1">
    <source>
        <dbReference type="EMBL" id="BAL86660.1"/>
    </source>
</evidence>
<dbReference type="InterPro" id="IPR023393">
    <property type="entry name" value="START-like_dom_sf"/>
</dbReference>